<evidence type="ECO:0000256" key="1">
    <source>
        <dbReference type="ARBA" id="ARBA00022553"/>
    </source>
</evidence>
<evidence type="ECO:0000256" key="2">
    <source>
        <dbReference type="PROSITE-ProRule" id="PRU00169"/>
    </source>
</evidence>
<dbReference type="AlphaFoldDB" id="Q7URS1"/>
<organism evidence="4 5">
    <name type="scientific">Rhodopirellula baltica (strain DSM 10527 / NCIMB 13988 / SH1)</name>
    <dbReference type="NCBI Taxonomy" id="243090"/>
    <lineage>
        <taxon>Bacteria</taxon>
        <taxon>Pseudomonadati</taxon>
        <taxon>Planctomycetota</taxon>
        <taxon>Planctomycetia</taxon>
        <taxon>Pirellulales</taxon>
        <taxon>Pirellulaceae</taxon>
        <taxon>Rhodopirellula</taxon>
    </lineage>
</organism>
<evidence type="ECO:0000259" key="3">
    <source>
        <dbReference type="PROSITE" id="PS50110"/>
    </source>
</evidence>
<dbReference type="OrthoDB" id="286140at2"/>
<dbReference type="Proteomes" id="UP000001025">
    <property type="component" value="Chromosome"/>
</dbReference>
<keyword evidence="1 2" id="KW-0597">Phosphoprotein</keyword>
<protein>
    <submittedName>
        <fullName evidence="4">Probable response regulator</fullName>
    </submittedName>
</protein>
<name>Q7URS1_RHOBA</name>
<dbReference type="HOGENOM" id="CLU_1266075_0_0_0"/>
<dbReference type="InterPro" id="IPR001789">
    <property type="entry name" value="Sig_transdc_resp-reg_receiver"/>
</dbReference>
<sequence length="218" mass="25066">MRVGTRLPTVGRKANAEPFVCETFQMSFTRRFPAIFVSNAQLCVVRYANPHQSIGRQDPMLMTPMPQKTKRRDDVGTRLKRYCNRAMHAPLMPRVLCVDDDPDIQTAIDIMFRPYRVEVDHAHYGMEGIARVTQWKPSLVVMDLAMPNGSGEDLLSVLKFNPMLKDIPVIILTGVRDADAERRTMLQGASSFLRKPLDFRQILFEVSRFIDLARRERE</sequence>
<dbReference type="GO" id="GO:0000160">
    <property type="term" value="P:phosphorelay signal transduction system"/>
    <property type="evidence" value="ECO:0000318"/>
    <property type="project" value="GO_Central"/>
</dbReference>
<evidence type="ECO:0000313" key="4">
    <source>
        <dbReference type="EMBL" id="CAD74267.1"/>
    </source>
</evidence>
<dbReference type="Gene3D" id="3.40.50.2300">
    <property type="match status" value="1"/>
</dbReference>
<feature type="modified residue" description="4-aspartylphosphate" evidence="2">
    <location>
        <position position="143"/>
    </location>
</feature>
<dbReference type="EMBL" id="BX294142">
    <property type="protein sequence ID" value="CAD74267.1"/>
    <property type="molecule type" value="Genomic_DNA"/>
</dbReference>
<dbReference type="PATRIC" id="fig|243090.15.peg.2636"/>
<dbReference type="SMART" id="SM00448">
    <property type="entry name" value="REC"/>
    <property type="match status" value="1"/>
</dbReference>
<dbReference type="CDD" id="cd00156">
    <property type="entry name" value="REC"/>
    <property type="match status" value="1"/>
</dbReference>
<dbReference type="PANTHER" id="PTHR44591:SF23">
    <property type="entry name" value="CHEY SUBFAMILY"/>
    <property type="match status" value="1"/>
</dbReference>
<dbReference type="GO" id="GO:0000156">
    <property type="term" value="F:phosphorelay response regulator activity"/>
    <property type="evidence" value="ECO:0000318"/>
    <property type="project" value="GO_Central"/>
</dbReference>
<dbReference type="InParanoid" id="Q7URS1"/>
<dbReference type="InterPro" id="IPR011006">
    <property type="entry name" value="CheY-like_superfamily"/>
</dbReference>
<proteinExistence type="predicted"/>
<gene>
    <name evidence="4" type="ordered locus">RB5482</name>
</gene>
<keyword evidence="5" id="KW-1185">Reference proteome</keyword>
<dbReference type="PANTHER" id="PTHR44591">
    <property type="entry name" value="STRESS RESPONSE REGULATOR PROTEIN 1"/>
    <property type="match status" value="1"/>
</dbReference>
<dbReference type="STRING" id="243090.RB5482"/>
<dbReference type="InterPro" id="IPR050595">
    <property type="entry name" value="Bact_response_regulator"/>
</dbReference>
<dbReference type="KEGG" id="rba:RB5482"/>
<feature type="domain" description="Response regulatory" evidence="3">
    <location>
        <begin position="94"/>
        <end position="210"/>
    </location>
</feature>
<dbReference type="PROSITE" id="PS50110">
    <property type="entry name" value="RESPONSE_REGULATORY"/>
    <property type="match status" value="1"/>
</dbReference>
<evidence type="ECO:0000313" key="5">
    <source>
        <dbReference type="Proteomes" id="UP000001025"/>
    </source>
</evidence>
<dbReference type="SUPFAM" id="SSF52172">
    <property type="entry name" value="CheY-like"/>
    <property type="match status" value="1"/>
</dbReference>
<dbReference type="Pfam" id="PF00072">
    <property type="entry name" value="Response_reg"/>
    <property type="match status" value="1"/>
</dbReference>
<dbReference type="eggNOG" id="COG0745">
    <property type="taxonomic scope" value="Bacteria"/>
</dbReference>
<reference evidence="4 5" key="1">
    <citation type="journal article" date="2003" name="Proc. Natl. Acad. Sci. U.S.A.">
        <title>Complete genome sequence of the marine planctomycete Pirellula sp. strain 1.</title>
        <authorList>
            <person name="Gloeckner F.O."/>
            <person name="Kube M."/>
            <person name="Bauer M."/>
            <person name="Teeling H."/>
            <person name="Lombardot T."/>
            <person name="Ludwig W."/>
            <person name="Gade D."/>
            <person name="Beck A."/>
            <person name="Borzym K."/>
            <person name="Heitmann K."/>
            <person name="Rabus R."/>
            <person name="Schlesner H."/>
            <person name="Amann R."/>
            <person name="Reinhardt R."/>
        </authorList>
    </citation>
    <scope>NUCLEOTIDE SEQUENCE [LARGE SCALE GENOMIC DNA]</scope>
    <source>
        <strain evidence="5">DSM 10527 / NCIMB 13988 / SH1</strain>
    </source>
</reference>
<accession>Q7URS1</accession>
<dbReference type="EnsemblBacteria" id="CAD74267">
    <property type="protein sequence ID" value="CAD74267"/>
    <property type="gene ID" value="RB5482"/>
</dbReference>